<keyword evidence="4" id="KW-0067">ATP-binding</keyword>
<feature type="transmembrane region" description="Helical" evidence="6">
    <location>
        <begin position="2409"/>
        <end position="2438"/>
    </location>
</feature>
<feature type="transmembrane region" description="Helical" evidence="6">
    <location>
        <begin position="1748"/>
        <end position="1770"/>
    </location>
</feature>
<feature type="transmembrane region" description="Helical" evidence="6">
    <location>
        <begin position="1583"/>
        <end position="1606"/>
    </location>
</feature>
<keyword evidence="6" id="KW-1133">Transmembrane helix</keyword>
<feature type="domain" description="UvrD-like helicase ATP-binding" evidence="7">
    <location>
        <begin position="616"/>
        <end position="875"/>
    </location>
</feature>
<reference evidence="8 9" key="1">
    <citation type="journal article" date="2021" name="Sci. Rep.">
        <title>The genome of the diatom Chaetoceros tenuissimus carries an ancient integrated fragment of an extant virus.</title>
        <authorList>
            <person name="Hongo Y."/>
            <person name="Kimura K."/>
            <person name="Takaki Y."/>
            <person name="Yoshida Y."/>
            <person name="Baba S."/>
            <person name="Kobayashi G."/>
            <person name="Nagasaki K."/>
            <person name="Hano T."/>
            <person name="Tomaru Y."/>
        </authorList>
    </citation>
    <scope>NUCLEOTIDE SEQUENCE [LARGE SCALE GENOMIC DNA]</scope>
    <source>
        <strain evidence="8 9">NIES-3715</strain>
    </source>
</reference>
<feature type="transmembrane region" description="Helical" evidence="6">
    <location>
        <begin position="2000"/>
        <end position="2022"/>
    </location>
</feature>
<evidence type="ECO:0000256" key="3">
    <source>
        <dbReference type="ARBA" id="ARBA00022806"/>
    </source>
</evidence>
<evidence type="ECO:0000256" key="6">
    <source>
        <dbReference type="SAM" id="Phobius"/>
    </source>
</evidence>
<feature type="transmembrane region" description="Helical" evidence="6">
    <location>
        <begin position="2294"/>
        <end position="2317"/>
    </location>
</feature>
<feature type="transmembrane region" description="Helical" evidence="6">
    <location>
        <begin position="2206"/>
        <end position="2225"/>
    </location>
</feature>
<protein>
    <submittedName>
        <fullName evidence="8">P-loop containing nucleoside triphosphate hydrolase protein</fullName>
    </submittedName>
</protein>
<evidence type="ECO:0000256" key="1">
    <source>
        <dbReference type="ARBA" id="ARBA00022741"/>
    </source>
</evidence>
<feature type="transmembrane region" description="Helical" evidence="6">
    <location>
        <begin position="1812"/>
        <end position="1831"/>
    </location>
</feature>
<dbReference type="Pfam" id="PF00580">
    <property type="entry name" value="UvrD-helicase"/>
    <property type="match status" value="1"/>
</dbReference>
<accession>A0AAD3CYQ1</accession>
<feature type="transmembrane region" description="Helical" evidence="6">
    <location>
        <begin position="1632"/>
        <end position="1650"/>
    </location>
</feature>
<dbReference type="GO" id="GO:0005524">
    <property type="term" value="F:ATP binding"/>
    <property type="evidence" value="ECO:0007669"/>
    <property type="project" value="UniProtKB-KW"/>
</dbReference>
<dbReference type="EMBL" id="BLLK01000047">
    <property type="protein sequence ID" value="GFH53445.1"/>
    <property type="molecule type" value="Genomic_DNA"/>
</dbReference>
<evidence type="ECO:0000256" key="2">
    <source>
        <dbReference type="ARBA" id="ARBA00022801"/>
    </source>
</evidence>
<evidence type="ECO:0000313" key="8">
    <source>
        <dbReference type="EMBL" id="GFH53445.1"/>
    </source>
</evidence>
<dbReference type="Gene3D" id="3.40.50.300">
    <property type="entry name" value="P-loop containing nucleotide triphosphate hydrolases"/>
    <property type="match status" value="2"/>
</dbReference>
<feature type="transmembrane region" description="Helical" evidence="6">
    <location>
        <begin position="2176"/>
        <end position="2194"/>
    </location>
</feature>
<feature type="transmembrane region" description="Helical" evidence="6">
    <location>
        <begin position="2083"/>
        <end position="2103"/>
    </location>
</feature>
<keyword evidence="3" id="KW-0347">Helicase</keyword>
<organism evidence="8 9">
    <name type="scientific">Chaetoceros tenuissimus</name>
    <dbReference type="NCBI Taxonomy" id="426638"/>
    <lineage>
        <taxon>Eukaryota</taxon>
        <taxon>Sar</taxon>
        <taxon>Stramenopiles</taxon>
        <taxon>Ochrophyta</taxon>
        <taxon>Bacillariophyta</taxon>
        <taxon>Coscinodiscophyceae</taxon>
        <taxon>Chaetocerotophycidae</taxon>
        <taxon>Chaetocerotales</taxon>
        <taxon>Chaetocerotaceae</taxon>
        <taxon>Chaetoceros</taxon>
    </lineage>
</organism>
<feature type="compositionally biased region" description="Low complexity" evidence="5">
    <location>
        <begin position="45"/>
        <end position="57"/>
    </location>
</feature>
<feature type="transmembrane region" description="Helical" evidence="6">
    <location>
        <begin position="2231"/>
        <end position="2252"/>
    </location>
</feature>
<keyword evidence="6" id="KW-0472">Membrane</keyword>
<keyword evidence="2 8" id="KW-0378">Hydrolase</keyword>
<feature type="transmembrane region" description="Helical" evidence="6">
    <location>
        <begin position="1961"/>
        <end position="1979"/>
    </location>
</feature>
<dbReference type="InterPro" id="IPR027417">
    <property type="entry name" value="P-loop_NTPase"/>
</dbReference>
<feature type="compositionally biased region" description="Low complexity" evidence="5">
    <location>
        <begin position="29"/>
        <end position="38"/>
    </location>
</feature>
<dbReference type="Gene3D" id="1.10.10.160">
    <property type="match status" value="1"/>
</dbReference>
<gene>
    <name evidence="8" type="ORF">CTEN210_09921</name>
</gene>
<feature type="transmembrane region" description="Helical" evidence="6">
    <location>
        <begin position="1352"/>
        <end position="1370"/>
    </location>
</feature>
<keyword evidence="6" id="KW-0812">Transmembrane</keyword>
<feature type="transmembrane region" description="Helical" evidence="6">
    <location>
        <begin position="1423"/>
        <end position="1441"/>
    </location>
</feature>
<sequence>MSDDDVPALIERGNSSSDYDDSSDEDDSYSGGSSAEDSIPGLAPNSRRGNMSNMNGNQNSHKHPPIPQAQFQPNDVGSEGDSEDSDSDGPPPLENRGNDDSSSDSDSSGSMSMPNLVNRKAESSDDSDSSEDDKRHKRSNGLKDTSSDSSDDDDSSYGGMPGLQERQNSSSDESSSEDEMPAQRRQPPRKKTQPPPQTRKPKVKQPPKPKIDPHEEFRKMVTSMMREKGFKGNADVYINDLKRELESQDMKKSAQEKKKCPEGTFERYIKLPVGREKLIAKMVKDITTKIQIEKEKAEERKRLAVVKIVSCYRRSRAQARYAKLRHGIILMQGVSRGVLARKLHITGKVSYLEDFRRFYKSWRSCFEPAIRVNLEEGDWGALKEKQAFIRRQELLEDDELKETSKKLDDAMAEAMSSVIDDQDHNVEVETEEIDYCRGKTINLGNSAGLSQPLRKIHLSGDVVKWLRTGDAKYREFFERRMKQLASGDTSRILRKRLQGSTRTIYEVYLEQKSGFRILWTEKDDYVLIWYVAKHKNVSKLIKLIDDSRNRSERNRVFIDNVEGLDHINASITKNNRDRKEIVLDPLGNVPMKRYEVKFDDVGDISKKEWNPGLVLTEEEREVVETKGTVLLLGRSGTGKTICICNRMEFDRQMYKERPFFTQLFVARSYKLCKYVENTIGNRDGSKLTTFSDLRDNLENELPKHESIRDDFAYSSEKQIDFFRFKKQFFDHGTEEIDPLIVWTNIRSFIKGSMEALGNENGFLSEEQYMSLGKKRCRFSDEQRTEIYKIFQKYQDFMNENELWDENDRIIALLRRLKFARATYPDLFLDTFNSWIQFDKIYVDEVQDYTQVECLLFFELGGAGNLFLAGDPAQNVARGVEFRFEDIRSVGYHVAGDDEGKKDLVPQKPKVVNINFRSHAGILQCAASVLGEMFHHFPDSAKMLGKDDGLFQGPRPGVFKSVEASVIRDLVQTKLNGVVVLTHDENIQEVKEKLGGYELVYGIRYSKGLEFKSVIIMDFFSTISDDLQTQWKEMLLHRADKVYHHNFALKYPEIEAQLKLLYTAVTRCIERLFFAETLPSKAGDAFVRWSTTTSVKPLGGFEERDRAIATLNDTANVDSMVMNRDEWLAAGISNAEAADAEENDLENASNLLNKAIYCFEKGRHDSFVRKAKLQLKSVELRLKIYRTNPNAIQQQREIEKEAVYTMRELCKADLSLEIAALGKALRETLDNLYPSSNFLQKFVIGNGHDPYGTVEFPNANLRRRKQAANIYSDNYASYVIQSNSNQDFTKQKNGYTKEKDTVLTYKYNQLTASVLIPCLLIIYGNHRSPVPLIVTLYSWIILYCMDLGNAKEAITIVVWFAFAVVMISVIWEHYQWNYDDDWGVAGLLTHIAAIFCASCWGSLQMNWLCLDTGYLDYAKNLEGFLFSLLPIVCSLTVAHLLSMFGFKMLSMLLVPVFMFFGFAIFGGLHSSYSEEDEREEEMSFTINSTYSEDEEMKYGKKKIPNRHSNTDYVISSNLGYALSIFLLMASGLIYSWQRFKGILLIEKTGEDISALLMLLSWSNLLRCALYFRRQSWWNGPRSNFSMSVIIQMLVSLMVTLVCAQYKYSNHVSQILSLFIQGGELKYDNLWKHYILVDIGCLAGLGFSFSFYQKHKSRQSKNDLKTDCVHASVLTISFAIVCMGFQVPPMYSLIMGFGTSLLVLCCSKGKVFYSVFPFVIGCLLMGFCCLDRSTDTIILVPGSLTIKRSILYVLFFVAGIGQLGFYFTILQANTKKRTNLVTESIFVVSILVLCLSDTVLLFGTTGRKHLLEDVMSMIFVMNTVVISGTVFLFKRDMLSDFSCLLLVTLLSSQIVMMVMKRDNFNQEHQLQYYYDALSCWFTFFAAGSPFIEETDEEYGTQGLLTGLLNKKQKDKVEEKQEVLLYCVLLLPLVSIHAVFHVLMPLLVKLAHENHDPTSLTNKYSISGFVFLLWSVGTNIRLSVMNSSEELQLLRRIAVKLPFIGGCLVLLPSLNNFQSAAVSVSSSTYFSHLSSKGSSMRSTSGYYNILWLLMVLLSLVLLRSSTLASSSPTQSMGGTTTKKSRGLQLFFASLLFGSGLTLFIGESLSSEFSGTCKFLLKINCIFSSFYIHTSISMLERDTIENFGLSRQKQILLAWVSFLGLTAFSCSIRLLSIELFIVFVLASIASFGAGMVDGPGAASVQTSSSVVGWIALSVSTFCSYGVASIGVDLPFATILGLPISIVVVPLASLLLLNVRLSTSFFTSSSRRFRSVSRKRTQINQNETSNRSFKERLHLCFVASLCVFVFASFCTITMRGFMQKTQVSHTDYMRKQGHSFITDLTAKFESNRGELGVASRLVSCSLWTTRQRFVALKHLFGLIVGPAYQLVSSARSSFSSSQKYGFFIDPTWSILLNFAILLTCTGIDMMTASVSFSIVLSIYDKIEKRNRKIRSNMVI</sequence>
<feature type="transmembrane region" description="Helical" evidence="6">
    <location>
        <begin position="1782"/>
        <end position="1800"/>
    </location>
</feature>
<evidence type="ECO:0000256" key="4">
    <source>
        <dbReference type="ARBA" id="ARBA00022840"/>
    </source>
</evidence>
<keyword evidence="1" id="KW-0547">Nucleotide-binding</keyword>
<feature type="compositionally biased region" description="Low complexity" evidence="5">
    <location>
        <begin position="104"/>
        <end position="113"/>
    </location>
</feature>
<dbReference type="InterPro" id="IPR014016">
    <property type="entry name" value="UvrD-like_ATP-bd"/>
</dbReference>
<proteinExistence type="predicted"/>
<dbReference type="PANTHER" id="PTHR21529">
    <property type="entry name" value="MAMMARY TURMOR VIRUS RECEPTOR HOMOLOG 1, 2 MTVR1, 2"/>
    <property type="match status" value="1"/>
</dbReference>
<dbReference type="GO" id="GO:0016787">
    <property type="term" value="F:hydrolase activity"/>
    <property type="evidence" value="ECO:0007669"/>
    <property type="project" value="UniProtKB-KW"/>
</dbReference>
<feature type="transmembrane region" description="Helical" evidence="6">
    <location>
        <begin position="1671"/>
        <end position="1689"/>
    </location>
</feature>
<feature type="transmembrane region" description="Helical" evidence="6">
    <location>
        <begin position="1382"/>
        <end position="1402"/>
    </location>
</feature>
<feature type="transmembrane region" description="Helical" evidence="6">
    <location>
        <begin position="1553"/>
        <end position="1571"/>
    </location>
</feature>
<feature type="transmembrane region" description="Helical" evidence="6">
    <location>
        <begin position="1709"/>
        <end position="1728"/>
    </location>
</feature>
<dbReference type="SUPFAM" id="SSF52540">
    <property type="entry name" value="P-loop containing nucleoside triphosphate hydrolases"/>
    <property type="match status" value="1"/>
</dbReference>
<name>A0AAD3CYQ1_9STRA</name>
<dbReference type="InterPro" id="IPR013986">
    <property type="entry name" value="DExx_box_DNA_helicase_dom_sf"/>
</dbReference>
<feature type="transmembrane region" description="Helical" evidence="6">
    <location>
        <begin position="1447"/>
        <end position="1467"/>
    </location>
</feature>
<feature type="transmembrane region" description="Helical" evidence="6">
    <location>
        <begin position="1837"/>
        <end position="1857"/>
    </location>
</feature>
<dbReference type="PANTHER" id="PTHR21529:SF4">
    <property type="entry name" value="TPR AND ANKYRIN REPEAT-CONTAINING PROTEIN 1"/>
    <property type="match status" value="1"/>
</dbReference>
<dbReference type="GO" id="GO:0004386">
    <property type="term" value="F:helicase activity"/>
    <property type="evidence" value="ECO:0007669"/>
    <property type="project" value="UniProtKB-KW"/>
</dbReference>
<feature type="transmembrane region" description="Helical" evidence="6">
    <location>
        <begin position="1920"/>
        <end position="1941"/>
    </location>
</feature>
<comment type="caution">
    <text evidence="8">The sequence shown here is derived from an EMBL/GenBank/DDBJ whole genome shotgun (WGS) entry which is preliminary data.</text>
</comment>
<evidence type="ECO:0000259" key="7">
    <source>
        <dbReference type="Pfam" id="PF00580"/>
    </source>
</evidence>
<feature type="transmembrane region" description="Helical" evidence="6">
    <location>
        <begin position="1327"/>
        <end position="1345"/>
    </location>
</feature>
<feature type="region of interest" description="Disordered" evidence="5">
    <location>
        <begin position="1"/>
        <end position="215"/>
    </location>
</feature>
<evidence type="ECO:0000256" key="5">
    <source>
        <dbReference type="SAM" id="MobiDB-lite"/>
    </source>
</evidence>
<feature type="transmembrane region" description="Helical" evidence="6">
    <location>
        <begin position="2042"/>
        <end position="2062"/>
    </location>
</feature>
<feature type="compositionally biased region" description="Acidic residues" evidence="5">
    <location>
        <begin position="78"/>
        <end position="87"/>
    </location>
</feature>
<evidence type="ECO:0000313" key="9">
    <source>
        <dbReference type="Proteomes" id="UP001054902"/>
    </source>
</evidence>
<feature type="compositionally biased region" description="Acidic residues" evidence="5">
    <location>
        <begin position="18"/>
        <end position="28"/>
    </location>
</feature>
<dbReference type="InterPro" id="IPR039904">
    <property type="entry name" value="TRANK1"/>
</dbReference>
<feature type="transmembrane region" description="Helical" evidence="6">
    <location>
        <begin position="1511"/>
        <end position="1533"/>
    </location>
</feature>
<dbReference type="Proteomes" id="UP001054902">
    <property type="component" value="Unassembled WGS sequence"/>
</dbReference>
<keyword evidence="9" id="KW-1185">Reference proteome</keyword>